<evidence type="ECO:0000313" key="1">
    <source>
        <dbReference type="EMBL" id="MFC4201658.1"/>
    </source>
</evidence>
<accession>A0ABV8P0L7</accession>
<comment type="caution">
    <text evidence="1">The sequence shown here is derived from an EMBL/GenBank/DDBJ whole genome shotgun (WGS) entry which is preliminary data.</text>
</comment>
<protein>
    <submittedName>
        <fullName evidence="1">Uncharacterized protein</fullName>
    </submittedName>
</protein>
<proteinExistence type="predicted"/>
<dbReference type="Proteomes" id="UP001595848">
    <property type="component" value="Unassembled WGS sequence"/>
</dbReference>
<reference evidence="2" key="1">
    <citation type="journal article" date="2019" name="Int. J. Syst. Evol. Microbiol.">
        <title>The Global Catalogue of Microorganisms (GCM) 10K type strain sequencing project: providing services to taxonomists for standard genome sequencing and annotation.</title>
        <authorList>
            <consortium name="The Broad Institute Genomics Platform"/>
            <consortium name="The Broad Institute Genome Sequencing Center for Infectious Disease"/>
            <person name="Wu L."/>
            <person name="Ma J."/>
        </authorList>
    </citation>
    <scope>NUCLEOTIDE SEQUENCE [LARGE SCALE GENOMIC DNA]</scope>
    <source>
        <strain evidence="2">LMG 24813</strain>
    </source>
</reference>
<dbReference type="EMBL" id="JBHSBV010000004">
    <property type="protein sequence ID" value="MFC4201658.1"/>
    <property type="molecule type" value="Genomic_DNA"/>
</dbReference>
<gene>
    <name evidence="1" type="ORF">ACFOY1_11900</name>
</gene>
<dbReference type="RefSeq" id="WP_217965570.1">
    <property type="nucleotide sequence ID" value="NZ_JAHTBN010000007.1"/>
</dbReference>
<keyword evidence="2" id="KW-1185">Reference proteome</keyword>
<sequence length="49" mass="5555">MKYSLFPIVIRAPKFTYLPVGKQDDIHSTENFKRFRNAATPQKTGGTIA</sequence>
<name>A0ABV8P0L7_9BURK</name>
<evidence type="ECO:0000313" key="2">
    <source>
        <dbReference type="Proteomes" id="UP001595848"/>
    </source>
</evidence>
<organism evidence="1 2">
    <name type="scientific">Candidimonas humi</name>
    <dbReference type="NCBI Taxonomy" id="683355"/>
    <lineage>
        <taxon>Bacteria</taxon>
        <taxon>Pseudomonadati</taxon>
        <taxon>Pseudomonadota</taxon>
        <taxon>Betaproteobacteria</taxon>
        <taxon>Burkholderiales</taxon>
        <taxon>Alcaligenaceae</taxon>
        <taxon>Candidimonas</taxon>
    </lineage>
</organism>